<evidence type="ECO:0000256" key="6">
    <source>
        <dbReference type="ARBA" id="ARBA00022723"/>
    </source>
</evidence>
<evidence type="ECO:0000256" key="8">
    <source>
        <dbReference type="ARBA" id="ARBA00023004"/>
    </source>
</evidence>
<organism evidence="12 13">
    <name type="scientific">Linum trigynum</name>
    <dbReference type="NCBI Taxonomy" id="586398"/>
    <lineage>
        <taxon>Eukaryota</taxon>
        <taxon>Viridiplantae</taxon>
        <taxon>Streptophyta</taxon>
        <taxon>Embryophyta</taxon>
        <taxon>Tracheophyta</taxon>
        <taxon>Spermatophyta</taxon>
        <taxon>Magnoliopsida</taxon>
        <taxon>eudicotyledons</taxon>
        <taxon>Gunneridae</taxon>
        <taxon>Pentapetalae</taxon>
        <taxon>rosids</taxon>
        <taxon>fabids</taxon>
        <taxon>Malpighiales</taxon>
        <taxon>Linaceae</taxon>
        <taxon>Linum</taxon>
    </lineage>
</organism>
<evidence type="ECO:0000256" key="3">
    <source>
        <dbReference type="ARBA" id="ARBA00012313"/>
    </source>
</evidence>
<feature type="domain" description="Plant heme peroxidase family profile" evidence="11">
    <location>
        <begin position="1"/>
        <end position="92"/>
    </location>
</feature>
<dbReference type="GO" id="GO:0046872">
    <property type="term" value="F:metal ion binding"/>
    <property type="evidence" value="ECO:0007669"/>
    <property type="project" value="UniProtKB-KW"/>
</dbReference>
<keyword evidence="4" id="KW-0575">Peroxidase</keyword>
<name>A0AAV2D1Z3_9ROSI</name>
<evidence type="ECO:0000256" key="4">
    <source>
        <dbReference type="ARBA" id="ARBA00022559"/>
    </source>
</evidence>
<dbReference type="GO" id="GO:0006979">
    <property type="term" value="P:response to oxidative stress"/>
    <property type="evidence" value="ECO:0007669"/>
    <property type="project" value="InterPro"/>
</dbReference>
<dbReference type="InterPro" id="IPR000823">
    <property type="entry name" value="Peroxidase_pln"/>
</dbReference>
<comment type="cofactor">
    <cofactor evidence="9">
        <name>Ca(2+)</name>
        <dbReference type="ChEBI" id="CHEBI:29108"/>
    </cofactor>
    <text evidence="9">Binds 2 calcium ions per subunit.</text>
</comment>
<evidence type="ECO:0000313" key="13">
    <source>
        <dbReference type="Proteomes" id="UP001497516"/>
    </source>
</evidence>
<dbReference type="InterPro" id="IPR010255">
    <property type="entry name" value="Haem_peroxidase_sf"/>
</dbReference>
<dbReference type="EC" id="1.11.1.7" evidence="3"/>
<dbReference type="GO" id="GO:0020037">
    <property type="term" value="F:heme binding"/>
    <property type="evidence" value="ECO:0007669"/>
    <property type="project" value="InterPro"/>
</dbReference>
<keyword evidence="5" id="KW-0349">Heme</keyword>
<dbReference type="PANTHER" id="PTHR31517:SF84">
    <property type="entry name" value="PEROXIDASE"/>
    <property type="match status" value="1"/>
</dbReference>
<evidence type="ECO:0000256" key="1">
    <source>
        <dbReference type="ARBA" id="ARBA00000189"/>
    </source>
</evidence>
<comment type="similarity">
    <text evidence="10">Belongs to the peroxidase family.</text>
</comment>
<evidence type="ECO:0000256" key="7">
    <source>
        <dbReference type="ARBA" id="ARBA00023002"/>
    </source>
</evidence>
<evidence type="ECO:0000313" key="12">
    <source>
        <dbReference type="EMBL" id="CAL1363122.1"/>
    </source>
</evidence>
<dbReference type="PANTHER" id="PTHR31517">
    <property type="match status" value="1"/>
</dbReference>
<evidence type="ECO:0000256" key="10">
    <source>
        <dbReference type="RuleBase" id="RU004241"/>
    </source>
</evidence>
<evidence type="ECO:0000256" key="9">
    <source>
        <dbReference type="PIRSR" id="PIRSR600823-3"/>
    </source>
</evidence>
<keyword evidence="13" id="KW-1185">Reference proteome</keyword>
<keyword evidence="6 9" id="KW-0479">Metal-binding</keyword>
<dbReference type="EMBL" id="OZ034814">
    <property type="protein sequence ID" value="CAL1363122.1"/>
    <property type="molecule type" value="Genomic_DNA"/>
</dbReference>
<accession>A0AAV2D1Z3</accession>
<comment type="cofactor">
    <cofactor evidence="2">
        <name>heme b</name>
        <dbReference type="ChEBI" id="CHEBI:60344"/>
    </cofactor>
</comment>
<dbReference type="InterPro" id="IPR002016">
    <property type="entry name" value="Haem_peroxidase"/>
</dbReference>
<sequence>MAPASALSSTEKSSRTFDTHFYQGVTQNRGLLISDAALLDDPATRAYVKRQSTYGVGSSFGRDFGESMVRMGGIGVLTGNQGEIRKRCAFVN</sequence>
<evidence type="ECO:0000256" key="2">
    <source>
        <dbReference type="ARBA" id="ARBA00001970"/>
    </source>
</evidence>
<dbReference type="Gene3D" id="1.10.420.10">
    <property type="entry name" value="Peroxidase, domain 2"/>
    <property type="match status" value="1"/>
</dbReference>
<keyword evidence="7" id="KW-0560">Oxidoreductase</keyword>
<dbReference type="Proteomes" id="UP001497516">
    <property type="component" value="Chromosome 10"/>
</dbReference>
<evidence type="ECO:0000256" key="5">
    <source>
        <dbReference type="ARBA" id="ARBA00022617"/>
    </source>
</evidence>
<keyword evidence="9" id="KW-0106">Calcium</keyword>
<dbReference type="AlphaFoldDB" id="A0AAV2D1Z3"/>
<dbReference type="Gene3D" id="1.10.520.10">
    <property type="match status" value="1"/>
</dbReference>
<gene>
    <name evidence="12" type="ORF">LTRI10_LOCUS9779</name>
</gene>
<comment type="catalytic activity">
    <reaction evidence="1">
        <text>2 a phenolic donor + H2O2 = 2 a phenolic radical donor + 2 H2O</text>
        <dbReference type="Rhea" id="RHEA:56136"/>
        <dbReference type="ChEBI" id="CHEBI:15377"/>
        <dbReference type="ChEBI" id="CHEBI:16240"/>
        <dbReference type="ChEBI" id="CHEBI:139520"/>
        <dbReference type="ChEBI" id="CHEBI:139521"/>
        <dbReference type="EC" id="1.11.1.7"/>
    </reaction>
</comment>
<dbReference type="GO" id="GO:0140825">
    <property type="term" value="F:lactoperoxidase activity"/>
    <property type="evidence" value="ECO:0007669"/>
    <property type="project" value="UniProtKB-EC"/>
</dbReference>
<protein>
    <recommendedName>
        <fullName evidence="3">peroxidase</fullName>
        <ecNumber evidence="3">1.11.1.7</ecNumber>
    </recommendedName>
</protein>
<reference evidence="12 13" key="1">
    <citation type="submission" date="2024-04" db="EMBL/GenBank/DDBJ databases">
        <authorList>
            <person name="Fracassetti M."/>
        </authorList>
    </citation>
    <scope>NUCLEOTIDE SEQUENCE [LARGE SCALE GENOMIC DNA]</scope>
</reference>
<keyword evidence="8" id="KW-0408">Iron</keyword>
<feature type="binding site" evidence="9">
    <location>
        <position position="18"/>
    </location>
    <ligand>
        <name>Ca(2+)</name>
        <dbReference type="ChEBI" id="CHEBI:29108"/>
        <label>2</label>
    </ligand>
</feature>
<dbReference type="PRINTS" id="PR00461">
    <property type="entry name" value="PLPEROXIDASE"/>
</dbReference>
<dbReference type="SUPFAM" id="SSF48113">
    <property type="entry name" value="Heme-dependent peroxidases"/>
    <property type="match status" value="1"/>
</dbReference>
<dbReference type="Pfam" id="PF00141">
    <property type="entry name" value="peroxidase"/>
    <property type="match status" value="1"/>
</dbReference>
<dbReference type="PROSITE" id="PS50873">
    <property type="entry name" value="PEROXIDASE_4"/>
    <property type="match status" value="1"/>
</dbReference>
<evidence type="ECO:0000259" key="11">
    <source>
        <dbReference type="PROSITE" id="PS50873"/>
    </source>
</evidence>
<proteinExistence type="inferred from homology"/>